<dbReference type="OrthoDB" id="4543287at2"/>
<evidence type="ECO:0000256" key="1">
    <source>
        <dbReference type="SAM" id="SignalP"/>
    </source>
</evidence>
<sequence length="174" mass="17309">MKLRMSTLAVPALCVLFTTAGAAVTAGPAAATAISGGCEGGHVQFMSDTPIGLEPTQVTARLDGDLHTCVGTPTEEGGWSTDFVGEASCLGVNGKLDATFNWANGEVSRLVGPFALNGYGAPATNTLQIVEGPGAGGTVVITTGPIEKAGGSVTTCIDGPIRNVGMPVTGAQFA</sequence>
<dbReference type="Proteomes" id="UP000255467">
    <property type="component" value="Unassembled WGS sequence"/>
</dbReference>
<evidence type="ECO:0008006" key="4">
    <source>
        <dbReference type="Google" id="ProtNLM"/>
    </source>
</evidence>
<dbReference type="AlphaFoldDB" id="A0A379JI10"/>
<name>A0A379JI10_9NOCA</name>
<accession>A0A379JI10</accession>
<gene>
    <name evidence="2" type="ORF">NCTC1934_05371</name>
</gene>
<evidence type="ECO:0000313" key="3">
    <source>
        <dbReference type="Proteomes" id="UP000255467"/>
    </source>
</evidence>
<feature type="chain" id="PRO_5039142861" description="Secreted protein" evidence="1">
    <location>
        <begin position="23"/>
        <end position="174"/>
    </location>
</feature>
<keyword evidence="1" id="KW-0732">Signal</keyword>
<dbReference type="RefSeq" id="WP_039812198.1">
    <property type="nucleotide sequence ID" value="NZ_UGRY01000004.1"/>
</dbReference>
<organism evidence="2 3">
    <name type="scientific">Nocardia otitidiscaviarum</name>
    <dbReference type="NCBI Taxonomy" id="1823"/>
    <lineage>
        <taxon>Bacteria</taxon>
        <taxon>Bacillati</taxon>
        <taxon>Actinomycetota</taxon>
        <taxon>Actinomycetes</taxon>
        <taxon>Mycobacteriales</taxon>
        <taxon>Nocardiaceae</taxon>
        <taxon>Nocardia</taxon>
    </lineage>
</organism>
<protein>
    <recommendedName>
        <fullName evidence="4">Secreted protein</fullName>
    </recommendedName>
</protein>
<feature type="signal peptide" evidence="1">
    <location>
        <begin position="1"/>
        <end position="22"/>
    </location>
</feature>
<keyword evidence="3" id="KW-1185">Reference proteome</keyword>
<proteinExistence type="predicted"/>
<dbReference type="STRING" id="1406858.GCA_000710895_03808"/>
<evidence type="ECO:0000313" key="2">
    <source>
        <dbReference type="EMBL" id="SUD48044.1"/>
    </source>
</evidence>
<dbReference type="EMBL" id="UGRY01000004">
    <property type="protein sequence ID" value="SUD48044.1"/>
    <property type="molecule type" value="Genomic_DNA"/>
</dbReference>
<reference evidence="2 3" key="1">
    <citation type="submission" date="2018-06" db="EMBL/GenBank/DDBJ databases">
        <authorList>
            <consortium name="Pathogen Informatics"/>
            <person name="Doyle S."/>
        </authorList>
    </citation>
    <scope>NUCLEOTIDE SEQUENCE [LARGE SCALE GENOMIC DNA]</scope>
    <source>
        <strain evidence="2 3">NCTC1934</strain>
    </source>
</reference>